<accession>A0A0C9U865</accession>
<evidence type="ECO:0000313" key="3">
    <source>
        <dbReference type="Proteomes" id="UP000054279"/>
    </source>
</evidence>
<evidence type="ECO:0000256" key="1">
    <source>
        <dbReference type="SAM" id="MobiDB-lite"/>
    </source>
</evidence>
<organism evidence="2 3">
    <name type="scientific">Sphaerobolus stellatus (strain SS14)</name>
    <dbReference type="NCBI Taxonomy" id="990650"/>
    <lineage>
        <taxon>Eukaryota</taxon>
        <taxon>Fungi</taxon>
        <taxon>Dikarya</taxon>
        <taxon>Basidiomycota</taxon>
        <taxon>Agaricomycotina</taxon>
        <taxon>Agaricomycetes</taxon>
        <taxon>Phallomycetidae</taxon>
        <taxon>Geastrales</taxon>
        <taxon>Sphaerobolaceae</taxon>
        <taxon>Sphaerobolus</taxon>
    </lineage>
</organism>
<reference evidence="2 3" key="1">
    <citation type="submission" date="2014-06" db="EMBL/GenBank/DDBJ databases">
        <title>Evolutionary Origins and Diversification of the Mycorrhizal Mutualists.</title>
        <authorList>
            <consortium name="DOE Joint Genome Institute"/>
            <consortium name="Mycorrhizal Genomics Consortium"/>
            <person name="Kohler A."/>
            <person name="Kuo A."/>
            <person name="Nagy L.G."/>
            <person name="Floudas D."/>
            <person name="Copeland A."/>
            <person name="Barry K.W."/>
            <person name="Cichocki N."/>
            <person name="Veneault-Fourrey C."/>
            <person name="LaButti K."/>
            <person name="Lindquist E.A."/>
            <person name="Lipzen A."/>
            <person name="Lundell T."/>
            <person name="Morin E."/>
            <person name="Murat C."/>
            <person name="Riley R."/>
            <person name="Ohm R."/>
            <person name="Sun H."/>
            <person name="Tunlid A."/>
            <person name="Henrissat B."/>
            <person name="Grigoriev I.V."/>
            <person name="Hibbett D.S."/>
            <person name="Martin F."/>
        </authorList>
    </citation>
    <scope>NUCLEOTIDE SEQUENCE [LARGE SCALE GENOMIC DNA]</scope>
    <source>
        <strain evidence="2 3">SS14</strain>
    </source>
</reference>
<keyword evidence="3" id="KW-1185">Reference proteome</keyword>
<name>A0A0C9U865_SPHS4</name>
<dbReference type="EMBL" id="KN837424">
    <property type="protein sequence ID" value="KIJ25257.1"/>
    <property type="molecule type" value="Genomic_DNA"/>
</dbReference>
<sequence length="129" mass="14071">MASVRLLDMDARKAFRTPSTDHNPVSVQREDTEPRASTWSSRRMKVLDILEGPKGRVVDVDAHFGDEGQVRVDTPSIELASLGDRDDPDMSEGAIREMSEGKSVEGEPSYLDIANIVFATLVAALALVS</sequence>
<dbReference type="HOGENOM" id="CLU_132232_0_0_1"/>
<gene>
    <name evidence="2" type="ORF">M422DRAFT_273800</name>
</gene>
<protein>
    <submittedName>
        <fullName evidence="2">Uncharacterized protein</fullName>
    </submittedName>
</protein>
<dbReference type="Proteomes" id="UP000054279">
    <property type="component" value="Unassembled WGS sequence"/>
</dbReference>
<evidence type="ECO:0000313" key="2">
    <source>
        <dbReference type="EMBL" id="KIJ25257.1"/>
    </source>
</evidence>
<feature type="region of interest" description="Disordered" evidence="1">
    <location>
        <begin position="1"/>
        <end position="38"/>
    </location>
</feature>
<proteinExistence type="predicted"/>
<feature type="compositionally biased region" description="Polar residues" evidence="1">
    <location>
        <begin position="17"/>
        <end position="26"/>
    </location>
</feature>
<dbReference type="AlphaFoldDB" id="A0A0C9U865"/>